<dbReference type="EMBL" id="VSRR010058629">
    <property type="protein sequence ID" value="MPC82005.1"/>
    <property type="molecule type" value="Genomic_DNA"/>
</dbReference>
<feature type="region of interest" description="Disordered" evidence="1">
    <location>
        <begin position="1"/>
        <end position="97"/>
    </location>
</feature>
<comment type="caution">
    <text evidence="2">The sequence shown here is derived from an EMBL/GenBank/DDBJ whole genome shotgun (WGS) entry which is preliminary data.</text>
</comment>
<proteinExistence type="predicted"/>
<organism evidence="2 3">
    <name type="scientific">Portunus trituberculatus</name>
    <name type="common">Swimming crab</name>
    <name type="synonym">Neptunus trituberculatus</name>
    <dbReference type="NCBI Taxonomy" id="210409"/>
    <lineage>
        <taxon>Eukaryota</taxon>
        <taxon>Metazoa</taxon>
        <taxon>Ecdysozoa</taxon>
        <taxon>Arthropoda</taxon>
        <taxon>Crustacea</taxon>
        <taxon>Multicrustacea</taxon>
        <taxon>Malacostraca</taxon>
        <taxon>Eumalacostraca</taxon>
        <taxon>Eucarida</taxon>
        <taxon>Decapoda</taxon>
        <taxon>Pleocyemata</taxon>
        <taxon>Brachyura</taxon>
        <taxon>Eubrachyura</taxon>
        <taxon>Portunoidea</taxon>
        <taxon>Portunidae</taxon>
        <taxon>Portuninae</taxon>
        <taxon>Portunus</taxon>
    </lineage>
</organism>
<evidence type="ECO:0000313" key="3">
    <source>
        <dbReference type="Proteomes" id="UP000324222"/>
    </source>
</evidence>
<evidence type="ECO:0000256" key="1">
    <source>
        <dbReference type="SAM" id="MobiDB-lite"/>
    </source>
</evidence>
<gene>
    <name evidence="2" type="ORF">E2C01_076647</name>
</gene>
<sequence length="97" mass="10804">MGAGRGCQLSRGTTTRCGQPPPHTAATQHTPPHTARRHTPHDPRHTHTSQSQELKQDQKTTAAHWRSPAQPAPPRDTTPRHSHQHTNTQTPQQDPKK</sequence>
<name>A0A5B7IIA6_PORTR</name>
<feature type="compositionally biased region" description="Low complexity" evidence="1">
    <location>
        <begin position="24"/>
        <end position="33"/>
    </location>
</feature>
<dbReference type="AlphaFoldDB" id="A0A5B7IIA6"/>
<evidence type="ECO:0000313" key="2">
    <source>
        <dbReference type="EMBL" id="MPC82005.1"/>
    </source>
</evidence>
<reference evidence="2 3" key="1">
    <citation type="submission" date="2019-05" db="EMBL/GenBank/DDBJ databases">
        <title>Another draft genome of Portunus trituberculatus and its Hox gene families provides insights of decapod evolution.</title>
        <authorList>
            <person name="Jeong J.-H."/>
            <person name="Song I."/>
            <person name="Kim S."/>
            <person name="Choi T."/>
            <person name="Kim D."/>
            <person name="Ryu S."/>
            <person name="Kim W."/>
        </authorList>
    </citation>
    <scope>NUCLEOTIDE SEQUENCE [LARGE SCALE GENOMIC DNA]</scope>
    <source>
        <tissue evidence="2">Muscle</tissue>
    </source>
</reference>
<protein>
    <submittedName>
        <fullName evidence="2">Uncharacterized protein</fullName>
    </submittedName>
</protein>
<accession>A0A5B7IIA6</accession>
<feature type="compositionally biased region" description="Polar residues" evidence="1">
    <location>
        <begin position="85"/>
        <end position="97"/>
    </location>
</feature>
<dbReference type="Proteomes" id="UP000324222">
    <property type="component" value="Unassembled WGS sequence"/>
</dbReference>
<keyword evidence="3" id="KW-1185">Reference proteome</keyword>